<proteinExistence type="inferred from homology"/>
<dbReference type="Gene3D" id="3.40.50.150">
    <property type="entry name" value="Vaccinia Virus protein VP39"/>
    <property type="match status" value="1"/>
</dbReference>
<dbReference type="GO" id="GO:0032259">
    <property type="term" value="P:methylation"/>
    <property type="evidence" value="ECO:0007669"/>
    <property type="project" value="UniProtKB-KW"/>
</dbReference>
<dbReference type="PANTHER" id="PTHR10509:SF82">
    <property type="entry name" value="CAFFEOYL-COA O-METHYLTRANSFERASE-LIKE"/>
    <property type="match status" value="1"/>
</dbReference>
<evidence type="ECO:0000256" key="2">
    <source>
        <dbReference type="ARBA" id="ARBA00022603"/>
    </source>
</evidence>
<dbReference type="GeneID" id="115749107"/>
<evidence type="ECO:0000256" key="3">
    <source>
        <dbReference type="ARBA" id="ARBA00022679"/>
    </source>
</evidence>
<dbReference type="Proteomes" id="UP000827889">
    <property type="component" value="Chromosome 4"/>
</dbReference>
<comment type="similarity">
    <text evidence="5">Belongs to the class I-like SAM-binding methyltransferase superfamily. Cation-dependent O-methyltransferase family.</text>
</comment>
<evidence type="ECO:0000313" key="6">
    <source>
        <dbReference type="Proteomes" id="UP000827889"/>
    </source>
</evidence>
<dbReference type="InterPro" id="IPR029063">
    <property type="entry name" value="SAM-dependent_MTases_sf"/>
</dbReference>
<accession>A0A8B8Q3J4</accession>
<protein>
    <submittedName>
        <fullName evidence="7">Probable caffeoyl-CoA O-methyltransferase At4g26220 isoform X1</fullName>
    </submittedName>
</protein>
<dbReference type="PANTHER" id="PTHR10509">
    <property type="entry name" value="O-METHYLTRANSFERASE-RELATED"/>
    <property type="match status" value="1"/>
</dbReference>
<dbReference type="OrthoDB" id="10251242at2759"/>
<evidence type="ECO:0000256" key="1">
    <source>
        <dbReference type="ARBA" id="ARBA00001968"/>
    </source>
</evidence>
<dbReference type="KEGG" id="rarg:115749107"/>
<dbReference type="GO" id="GO:0008171">
    <property type="term" value="F:O-methyltransferase activity"/>
    <property type="evidence" value="ECO:0007669"/>
    <property type="project" value="InterPro"/>
</dbReference>
<evidence type="ECO:0000256" key="4">
    <source>
        <dbReference type="ARBA" id="ARBA00022691"/>
    </source>
</evidence>
<dbReference type="GO" id="GO:0008757">
    <property type="term" value="F:S-adenosylmethionine-dependent methyltransferase activity"/>
    <property type="evidence" value="ECO:0007669"/>
    <property type="project" value="TreeGrafter"/>
</dbReference>
<keyword evidence="6" id="KW-1185">Reference proteome</keyword>
<keyword evidence="4" id="KW-0949">S-adenosyl-L-methionine</keyword>
<dbReference type="InterPro" id="IPR050362">
    <property type="entry name" value="Cation-dep_OMT"/>
</dbReference>
<comment type="cofactor">
    <cofactor evidence="1">
        <name>a divalent metal cation</name>
        <dbReference type="ChEBI" id="CHEBI:60240"/>
    </cofactor>
</comment>
<evidence type="ECO:0000313" key="7">
    <source>
        <dbReference type="RefSeq" id="XP_030541658.1"/>
    </source>
</evidence>
<dbReference type="AlphaFoldDB" id="A0A8B8Q3J4"/>
<dbReference type="RefSeq" id="XP_030541658.1">
    <property type="nucleotide sequence ID" value="XM_030685798.2"/>
</dbReference>
<evidence type="ECO:0000256" key="5">
    <source>
        <dbReference type="ARBA" id="ARBA00023453"/>
    </source>
</evidence>
<name>A0A8B8Q3J4_9MYRT</name>
<keyword evidence="3" id="KW-0808">Transferase</keyword>
<reference evidence="7" key="1">
    <citation type="submission" date="2025-08" db="UniProtKB">
        <authorList>
            <consortium name="RefSeq"/>
        </authorList>
    </citation>
    <scope>IDENTIFICATION</scope>
    <source>
        <tissue evidence="7">Leaf</tissue>
    </source>
</reference>
<dbReference type="PROSITE" id="PS51682">
    <property type="entry name" value="SAM_OMT_I"/>
    <property type="match status" value="1"/>
</dbReference>
<dbReference type="SUPFAM" id="SSF53335">
    <property type="entry name" value="S-adenosyl-L-methionine-dependent methyltransferases"/>
    <property type="match status" value="1"/>
</dbReference>
<sequence>MIFLLYCCKMYSGICLDFPDLSGTGFSEMEHTAKVVSHGPSGLLQSDELYDYVLTTSVYPREAEILKELRDAIANHPQSYMATAPDGGQFMALLLKLLNAKKTIEVGVFTGYSLLLTALTIPHDGKIIAIDVDREAYEIGLPFIKKANVEHKVNFVESQGLPVLDKLLENQENESSFDFAFVDADRANLKNYHERLLRLVRVGGVIMYDNTLWGGTVTLADLSAVHPMRQFAWKDTIEFNKMIAGDPRVDISQVALGDGMTICRRIC</sequence>
<dbReference type="Pfam" id="PF01596">
    <property type="entry name" value="Methyltransf_3"/>
    <property type="match status" value="1"/>
</dbReference>
<gene>
    <name evidence="7" type="primary">LOC115749107</name>
</gene>
<organism evidence="6 7">
    <name type="scientific">Rhodamnia argentea</name>
    <dbReference type="NCBI Taxonomy" id="178133"/>
    <lineage>
        <taxon>Eukaryota</taxon>
        <taxon>Viridiplantae</taxon>
        <taxon>Streptophyta</taxon>
        <taxon>Embryophyta</taxon>
        <taxon>Tracheophyta</taxon>
        <taxon>Spermatophyta</taxon>
        <taxon>Magnoliopsida</taxon>
        <taxon>eudicotyledons</taxon>
        <taxon>Gunneridae</taxon>
        <taxon>Pentapetalae</taxon>
        <taxon>rosids</taxon>
        <taxon>malvids</taxon>
        <taxon>Myrtales</taxon>
        <taxon>Myrtaceae</taxon>
        <taxon>Myrtoideae</taxon>
        <taxon>Myrteae</taxon>
        <taxon>Australasian group</taxon>
        <taxon>Rhodamnia</taxon>
    </lineage>
</organism>
<dbReference type="InterPro" id="IPR002935">
    <property type="entry name" value="SAM_O-MeTrfase"/>
</dbReference>
<keyword evidence="2" id="KW-0489">Methyltransferase</keyword>
<dbReference type="CDD" id="cd02440">
    <property type="entry name" value="AdoMet_MTases"/>
    <property type="match status" value="1"/>
</dbReference>